<dbReference type="OrthoDB" id="1488184at2"/>
<gene>
    <name evidence="1" type="ORF">CA2015_4573</name>
</gene>
<evidence type="ECO:0000313" key="1">
    <source>
        <dbReference type="EMBL" id="AKP53909.1"/>
    </source>
</evidence>
<name>A0A0H4PIE4_9BACT</name>
<dbReference type="InterPro" id="IPR045538">
    <property type="entry name" value="CIS_TMP"/>
</dbReference>
<evidence type="ECO:0000313" key="2">
    <source>
        <dbReference type="Proteomes" id="UP000036520"/>
    </source>
</evidence>
<dbReference type="Pfam" id="PF19268">
    <property type="entry name" value="CIS_TMP"/>
    <property type="match status" value="1"/>
</dbReference>
<keyword evidence="2" id="KW-1185">Reference proteome</keyword>
<dbReference type="Proteomes" id="UP000036520">
    <property type="component" value="Chromosome"/>
</dbReference>
<dbReference type="RefSeq" id="WP_048643961.1">
    <property type="nucleotide sequence ID" value="NZ_CAXBGM010000020.1"/>
</dbReference>
<dbReference type="EMBL" id="CP012040">
    <property type="protein sequence ID" value="AKP53909.1"/>
    <property type="molecule type" value="Genomic_DNA"/>
</dbReference>
<reference evidence="1 2" key="1">
    <citation type="submission" date="2015-07" db="EMBL/GenBank/DDBJ databases">
        <authorList>
            <person name="Kim K.M."/>
        </authorList>
    </citation>
    <scope>NUCLEOTIDE SEQUENCE [LARGE SCALE GENOMIC DNA]</scope>
    <source>
        <strain evidence="1 2">KCTC 12363</strain>
    </source>
</reference>
<dbReference type="KEGG" id="camu:CA2015_4573"/>
<dbReference type="AlphaFoldDB" id="A0A0H4PIE4"/>
<accession>A0A0H4PIE4</accession>
<organism evidence="1 2">
    <name type="scientific">Cyclobacterium amurskyense</name>
    <dbReference type="NCBI Taxonomy" id="320787"/>
    <lineage>
        <taxon>Bacteria</taxon>
        <taxon>Pseudomonadati</taxon>
        <taxon>Bacteroidota</taxon>
        <taxon>Cytophagia</taxon>
        <taxon>Cytophagales</taxon>
        <taxon>Cyclobacteriaceae</taxon>
        <taxon>Cyclobacterium</taxon>
    </lineage>
</organism>
<protein>
    <submittedName>
        <fullName evidence="1">Uncharacterized protein</fullName>
    </submittedName>
</protein>
<sequence>MKEIDTHSIQKVSIDIYSKSVENAKSIERNINTFVQDSLLPLIASYLDELEKELQNDFIQIPQINISLDLLEEDFLEPKIILKAFMNQFKEVISKEIASNSKLNFKKVHSDELMLNSDPIGLSTKKEIDEEVLVLDPVISLLKSWIYFLENGHLPWWYPIEKARDTFEWAKLKPIMEKFGGDGNLLKYFQHSPFFDRVIRQYRVKEIGELIWIVIGSKSPIKKLQFKQINERLEDDKKLGFYRLIVALSIFEEKKGDWQLIAELYFSKVSKPNRKIVEKIFREVIKFDDIKARKDIVPSIIRILDNKVQTGNENPNDIRDRSESKSIDKKESYYISNSGLILLHPFLKSFFLDCGLIDEEGNINNSETAVHALYYLSNRKEQPFDFELVFEKYLVGVAINEEVNREVFLSEDIKDKTGKLLNALKVNWKRLGNTGIETIRNEFINRNGKLVFEENADRLIVERKGQDVLLESISWNLSLIKLPWQKRHLLVEW</sequence>
<proteinExistence type="predicted"/>
<dbReference type="STRING" id="320787.CA2015_4573"/>